<proteinExistence type="predicted"/>
<dbReference type="Proteomes" id="UP000826195">
    <property type="component" value="Unassembled WGS sequence"/>
</dbReference>
<gene>
    <name evidence="1" type="ORF">KQX54_013447</name>
</gene>
<protein>
    <submittedName>
        <fullName evidence="1">Uncharacterized protein</fullName>
    </submittedName>
</protein>
<reference evidence="1 2" key="1">
    <citation type="journal article" date="2021" name="J. Hered.">
        <title>A chromosome-level genome assembly of the parasitoid wasp, Cotesia glomerata (Hymenoptera: Braconidae).</title>
        <authorList>
            <person name="Pinto B.J."/>
            <person name="Weis J.J."/>
            <person name="Gamble T."/>
            <person name="Ode P.J."/>
            <person name="Paul R."/>
            <person name="Zaspel J.M."/>
        </authorList>
    </citation>
    <scope>NUCLEOTIDE SEQUENCE [LARGE SCALE GENOMIC DNA]</scope>
    <source>
        <strain evidence="1">CgM1</strain>
    </source>
</reference>
<name>A0AAV7J372_COTGL</name>
<organism evidence="1 2">
    <name type="scientific">Cotesia glomerata</name>
    <name type="common">Lepidopteran parasitic wasp</name>
    <name type="synonym">Apanteles glomeratus</name>
    <dbReference type="NCBI Taxonomy" id="32391"/>
    <lineage>
        <taxon>Eukaryota</taxon>
        <taxon>Metazoa</taxon>
        <taxon>Ecdysozoa</taxon>
        <taxon>Arthropoda</taxon>
        <taxon>Hexapoda</taxon>
        <taxon>Insecta</taxon>
        <taxon>Pterygota</taxon>
        <taxon>Neoptera</taxon>
        <taxon>Endopterygota</taxon>
        <taxon>Hymenoptera</taxon>
        <taxon>Apocrita</taxon>
        <taxon>Ichneumonoidea</taxon>
        <taxon>Braconidae</taxon>
        <taxon>Microgastrinae</taxon>
        <taxon>Cotesia</taxon>
    </lineage>
</organism>
<comment type="caution">
    <text evidence="1">The sequence shown here is derived from an EMBL/GenBank/DDBJ whole genome shotgun (WGS) entry which is preliminary data.</text>
</comment>
<evidence type="ECO:0000313" key="2">
    <source>
        <dbReference type="Proteomes" id="UP000826195"/>
    </source>
</evidence>
<dbReference type="EMBL" id="JAHXZJ010000002">
    <property type="protein sequence ID" value="KAH0564687.1"/>
    <property type="molecule type" value="Genomic_DNA"/>
</dbReference>
<dbReference type="AlphaFoldDB" id="A0AAV7J372"/>
<accession>A0AAV7J372</accession>
<keyword evidence="2" id="KW-1185">Reference proteome</keyword>
<sequence>MAWNDGNGGSHLVVPRSFVPIPLIIPLFRPARRSITKTGLAHHHGPWTSHFILFTGLGFKYLSSFDWVSLIVDEMGFCQDKIEKPETN</sequence>
<evidence type="ECO:0000313" key="1">
    <source>
        <dbReference type="EMBL" id="KAH0564687.1"/>
    </source>
</evidence>